<name>A0A0F9S0P6_9ZZZZ</name>
<dbReference type="InterPro" id="IPR027417">
    <property type="entry name" value="P-loop_NTPase"/>
</dbReference>
<dbReference type="GO" id="GO:0005764">
    <property type="term" value="C:lysosome"/>
    <property type="evidence" value="ECO:0007669"/>
    <property type="project" value="TreeGrafter"/>
</dbReference>
<dbReference type="InterPro" id="IPR006762">
    <property type="entry name" value="Gtr1_RagA"/>
</dbReference>
<dbReference type="GO" id="GO:0003924">
    <property type="term" value="F:GTPase activity"/>
    <property type="evidence" value="ECO:0007669"/>
    <property type="project" value="TreeGrafter"/>
</dbReference>
<dbReference type="PROSITE" id="PS51417">
    <property type="entry name" value="ARF"/>
    <property type="match status" value="1"/>
</dbReference>
<comment type="caution">
    <text evidence="3">The sequence shown here is derived from an EMBL/GenBank/DDBJ whole genome shotgun (WGS) entry which is preliminary data.</text>
</comment>
<dbReference type="SUPFAM" id="SSF52540">
    <property type="entry name" value="P-loop containing nucleoside triphosphate hydrolases"/>
    <property type="match status" value="1"/>
</dbReference>
<dbReference type="GO" id="GO:1904263">
    <property type="term" value="P:positive regulation of TORC1 signaling"/>
    <property type="evidence" value="ECO:0007669"/>
    <property type="project" value="TreeGrafter"/>
</dbReference>
<evidence type="ECO:0000256" key="1">
    <source>
        <dbReference type="ARBA" id="ARBA00022741"/>
    </source>
</evidence>
<dbReference type="Pfam" id="PF04670">
    <property type="entry name" value="Gtr1_RagA"/>
    <property type="match status" value="1"/>
</dbReference>
<evidence type="ECO:0000256" key="2">
    <source>
        <dbReference type="ARBA" id="ARBA00023134"/>
    </source>
</evidence>
<dbReference type="PANTHER" id="PTHR11259:SF2">
    <property type="entry name" value="GH16429P"/>
    <property type="match status" value="1"/>
</dbReference>
<dbReference type="EMBL" id="LAZR01000687">
    <property type="protein sequence ID" value="KKN60664.1"/>
    <property type="molecule type" value="Genomic_DNA"/>
</dbReference>
<keyword evidence="1" id="KW-0547">Nucleotide-binding</keyword>
<sequence>MEDSLLFYQKEGKSEEKMYKVLFTGLDGAGKTSIIMALQREFSKIALIEPTKSAQRTIFKFLGREISEWDLGGQKSYRISYLKNPGKFFDDTEVAIYVIDILDDSRTIESLSYLYDVIKKFKQLKIEPPINIFFHKCDPKIMLSIKKEIDNYIQELKKEILETVDYKKIHFFNTSIYDPYTIISTMSEIFLELYPKSQLIQKTIEEFARKLCCDALFIIDKNSIILGSSFKDQGSKKVLGGSIAYFLSLNDIFEDMELQNQEDQIIVKNGENSFLFKPVTSHKMTLLYYMLVLKKHDPFDLTNLNENFRAFVNIFNDIIKN</sequence>
<reference evidence="3" key="1">
    <citation type="journal article" date="2015" name="Nature">
        <title>Complex archaea that bridge the gap between prokaryotes and eukaryotes.</title>
        <authorList>
            <person name="Spang A."/>
            <person name="Saw J.H."/>
            <person name="Jorgensen S.L."/>
            <person name="Zaremba-Niedzwiedzka K."/>
            <person name="Martijn J."/>
            <person name="Lind A.E."/>
            <person name="van Eijk R."/>
            <person name="Schleper C."/>
            <person name="Guy L."/>
            <person name="Ettema T.J."/>
        </authorList>
    </citation>
    <scope>NUCLEOTIDE SEQUENCE</scope>
</reference>
<evidence type="ECO:0000313" key="3">
    <source>
        <dbReference type="EMBL" id="KKN60664.1"/>
    </source>
</evidence>
<dbReference type="GO" id="GO:0010507">
    <property type="term" value="P:negative regulation of autophagy"/>
    <property type="evidence" value="ECO:0007669"/>
    <property type="project" value="TreeGrafter"/>
</dbReference>
<dbReference type="GO" id="GO:0005525">
    <property type="term" value="F:GTP binding"/>
    <property type="evidence" value="ECO:0007669"/>
    <property type="project" value="UniProtKB-KW"/>
</dbReference>
<gene>
    <name evidence="3" type="ORF">LCGC14_0529760</name>
</gene>
<accession>A0A0F9S0P6</accession>
<dbReference type="AlphaFoldDB" id="A0A0F9S0P6"/>
<proteinExistence type="predicted"/>
<dbReference type="GO" id="GO:0005634">
    <property type="term" value="C:nucleus"/>
    <property type="evidence" value="ECO:0007669"/>
    <property type="project" value="TreeGrafter"/>
</dbReference>
<organism evidence="3">
    <name type="scientific">marine sediment metagenome</name>
    <dbReference type="NCBI Taxonomy" id="412755"/>
    <lineage>
        <taxon>unclassified sequences</taxon>
        <taxon>metagenomes</taxon>
        <taxon>ecological metagenomes</taxon>
    </lineage>
</organism>
<dbReference type="Gene3D" id="3.40.50.300">
    <property type="entry name" value="P-loop containing nucleotide triphosphate hydrolases"/>
    <property type="match status" value="1"/>
</dbReference>
<dbReference type="GO" id="GO:0009267">
    <property type="term" value="P:cellular response to starvation"/>
    <property type="evidence" value="ECO:0007669"/>
    <property type="project" value="TreeGrafter"/>
</dbReference>
<protein>
    <submittedName>
        <fullName evidence="3">Uncharacterized protein</fullName>
    </submittedName>
</protein>
<dbReference type="PANTHER" id="PTHR11259">
    <property type="entry name" value="RAS-RELATED GTP BINDING RAG/GTR YEAST"/>
    <property type="match status" value="1"/>
</dbReference>
<keyword evidence="2" id="KW-0342">GTP-binding</keyword>
<dbReference type="GO" id="GO:1990131">
    <property type="term" value="C:Gtr1-Gtr2 GTPase complex"/>
    <property type="evidence" value="ECO:0007669"/>
    <property type="project" value="TreeGrafter"/>
</dbReference>